<keyword evidence="6 14" id="KW-0349">Heme</keyword>
<evidence type="ECO:0000256" key="2">
    <source>
        <dbReference type="ARBA" id="ARBA00003690"/>
    </source>
</evidence>
<dbReference type="OrthoDB" id="1055148at2759"/>
<keyword evidence="12" id="KW-0503">Monooxygenase</keyword>
<proteinExistence type="inferred from homology"/>
<dbReference type="PANTHER" id="PTHR24300:SF403">
    <property type="entry name" value="CYTOCHROME P450 306A1"/>
    <property type="match status" value="1"/>
</dbReference>
<keyword evidence="7 14" id="KW-0479">Metal-binding</keyword>
<dbReference type="Pfam" id="PF00067">
    <property type="entry name" value="p450"/>
    <property type="match status" value="1"/>
</dbReference>
<dbReference type="InterPro" id="IPR036396">
    <property type="entry name" value="Cyt_P450_sf"/>
</dbReference>
<dbReference type="GO" id="GO:0006805">
    <property type="term" value="P:xenobiotic metabolic process"/>
    <property type="evidence" value="ECO:0007669"/>
    <property type="project" value="TreeGrafter"/>
</dbReference>
<dbReference type="Gene3D" id="1.10.630.10">
    <property type="entry name" value="Cytochrome P450"/>
    <property type="match status" value="1"/>
</dbReference>
<name>A0A226F3T0_FOLCA</name>
<keyword evidence="11 14" id="KW-0408">Iron</keyword>
<keyword evidence="10" id="KW-0560">Oxidoreductase</keyword>
<evidence type="ECO:0000256" key="10">
    <source>
        <dbReference type="ARBA" id="ARBA00023002"/>
    </source>
</evidence>
<dbReference type="GO" id="GO:0020037">
    <property type="term" value="F:heme binding"/>
    <property type="evidence" value="ECO:0007669"/>
    <property type="project" value="InterPro"/>
</dbReference>
<dbReference type="FunFam" id="1.10.630.10:FF:000238">
    <property type="entry name" value="Cytochrome P450 2A6"/>
    <property type="match status" value="1"/>
</dbReference>
<evidence type="ECO:0000256" key="3">
    <source>
        <dbReference type="ARBA" id="ARBA00004174"/>
    </source>
</evidence>
<evidence type="ECO:0000256" key="11">
    <source>
        <dbReference type="ARBA" id="ARBA00023004"/>
    </source>
</evidence>
<reference evidence="16 17" key="1">
    <citation type="submission" date="2015-12" db="EMBL/GenBank/DDBJ databases">
        <title>The genome of Folsomia candida.</title>
        <authorList>
            <person name="Faddeeva A."/>
            <person name="Derks M.F."/>
            <person name="Anvar Y."/>
            <person name="Smit S."/>
            <person name="Van Straalen N."/>
            <person name="Roelofs D."/>
        </authorList>
    </citation>
    <scope>NUCLEOTIDE SEQUENCE [LARGE SCALE GENOMIC DNA]</scope>
    <source>
        <strain evidence="16 17">VU population</strain>
        <tissue evidence="16">Whole body</tissue>
    </source>
</reference>
<dbReference type="InterPro" id="IPR050182">
    <property type="entry name" value="Cytochrome_P450_fam2"/>
</dbReference>
<comment type="function">
    <text evidence="2">May be involved in the metabolism of insect hormones and in the breakdown of synthetic insecticides.</text>
</comment>
<dbReference type="InterPro" id="IPR002401">
    <property type="entry name" value="Cyt_P450_E_grp-I"/>
</dbReference>
<evidence type="ECO:0000256" key="9">
    <source>
        <dbReference type="ARBA" id="ARBA00022848"/>
    </source>
</evidence>
<feature type="transmembrane region" description="Helical" evidence="15">
    <location>
        <begin position="6"/>
        <end position="24"/>
    </location>
</feature>
<gene>
    <name evidence="16" type="ORF">Fcan01_03605</name>
</gene>
<evidence type="ECO:0000313" key="16">
    <source>
        <dbReference type="EMBL" id="OXA63566.1"/>
    </source>
</evidence>
<dbReference type="InterPro" id="IPR001128">
    <property type="entry name" value="Cyt_P450"/>
</dbReference>
<keyword evidence="17" id="KW-1185">Reference proteome</keyword>
<evidence type="ECO:0000256" key="8">
    <source>
        <dbReference type="ARBA" id="ARBA00022824"/>
    </source>
</evidence>
<dbReference type="Proteomes" id="UP000198287">
    <property type="component" value="Unassembled WGS sequence"/>
</dbReference>
<comment type="similarity">
    <text evidence="5">Belongs to the cytochrome P450 family.</text>
</comment>
<dbReference type="PRINTS" id="PR00463">
    <property type="entry name" value="EP450I"/>
</dbReference>
<keyword evidence="15" id="KW-1133">Transmembrane helix</keyword>
<comment type="caution">
    <text evidence="16">The sequence shown here is derived from an EMBL/GenBank/DDBJ whole genome shotgun (WGS) entry which is preliminary data.</text>
</comment>
<dbReference type="GO" id="GO:0008395">
    <property type="term" value="F:steroid hydroxylase activity"/>
    <property type="evidence" value="ECO:0007669"/>
    <property type="project" value="TreeGrafter"/>
</dbReference>
<feature type="binding site" description="axial binding residue" evidence="14">
    <location>
        <position position="438"/>
    </location>
    <ligand>
        <name>heme</name>
        <dbReference type="ChEBI" id="CHEBI:30413"/>
    </ligand>
    <ligandPart>
        <name>Fe</name>
        <dbReference type="ChEBI" id="CHEBI:18248"/>
    </ligandPart>
</feature>
<evidence type="ECO:0000256" key="4">
    <source>
        <dbReference type="ARBA" id="ARBA00004406"/>
    </source>
</evidence>
<evidence type="ECO:0000256" key="5">
    <source>
        <dbReference type="ARBA" id="ARBA00010617"/>
    </source>
</evidence>
<evidence type="ECO:0000256" key="14">
    <source>
        <dbReference type="PIRSR" id="PIRSR602401-1"/>
    </source>
</evidence>
<dbReference type="GO" id="GO:0005789">
    <property type="term" value="C:endoplasmic reticulum membrane"/>
    <property type="evidence" value="ECO:0007669"/>
    <property type="project" value="UniProtKB-SubCell"/>
</dbReference>
<dbReference type="GO" id="GO:0006082">
    <property type="term" value="P:organic acid metabolic process"/>
    <property type="evidence" value="ECO:0007669"/>
    <property type="project" value="TreeGrafter"/>
</dbReference>
<dbReference type="GO" id="GO:0005506">
    <property type="term" value="F:iron ion binding"/>
    <property type="evidence" value="ECO:0007669"/>
    <property type="project" value="InterPro"/>
</dbReference>
<comment type="subcellular location">
    <subcellularLocation>
        <location evidence="4">Endoplasmic reticulum membrane</location>
        <topology evidence="4">Peripheral membrane protein</topology>
    </subcellularLocation>
    <subcellularLocation>
        <location evidence="3">Microsome membrane</location>
        <topology evidence="3">Peripheral membrane protein</topology>
    </subcellularLocation>
</comment>
<keyword evidence="8" id="KW-0256">Endoplasmic reticulum</keyword>
<evidence type="ECO:0000256" key="15">
    <source>
        <dbReference type="SAM" id="Phobius"/>
    </source>
</evidence>
<accession>A0A226F3T0</accession>
<comment type="cofactor">
    <cofactor evidence="1 14">
        <name>heme</name>
        <dbReference type="ChEBI" id="CHEBI:30413"/>
    </cofactor>
</comment>
<sequence>MYFEFIIFVFIAFFGTTYCLICSLKSWRNPAKLPPGPRGIPLFGYLPFLGTIPCKTVAQLSKKWGPIFTLKLGQFPVVFINDYQKMKELYKLETTTGRAHLPLFEKRGVFGLGLLEGEDWREVRKFLLRCLRDSGFGKRSMEGSIQEEVSQTINFIRKNLHKPMYLKPLIEVAVINALWFLMTSEKYDIEDPTKKKVADVLSEGLSDQNIVGIATFLPWLAKLIPNYSGYAKALKYFGAPEELATDIVQKHVKSYDPGNERDFIDQAMSKIYATTDESSMFYKDVGMKNLHYTLIDLFFAGSDTMSSSLGWALLYLSMWPDKQAKVHREIDAEIGRSRIPSIEDRGRMPYMESTMAEVMRFSTMVPFGLLHKSLEDIEFEGYSFPKGTLFLANLYHVFKDEEYWVDPNNFRPERFLSSDGKFKRDERLIPFFIGKRTCIGESLAMIEFFLFLTRLLQHFRFELSPDEPVPHIGPRSGFILPPPKHKLVIFERGQ</sequence>
<dbReference type="SUPFAM" id="SSF48264">
    <property type="entry name" value="Cytochrome P450"/>
    <property type="match status" value="1"/>
</dbReference>
<keyword evidence="13 15" id="KW-0472">Membrane</keyword>
<dbReference type="EMBL" id="LNIX01000001">
    <property type="protein sequence ID" value="OXA63566.1"/>
    <property type="molecule type" value="Genomic_DNA"/>
</dbReference>
<evidence type="ECO:0000256" key="12">
    <source>
        <dbReference type="ARBA" id="ARBA00023033"/>
    </source>
</evidence>
<evidence type="ECO:0000256" key="1">
    <source>
        <dbReference type="ARBA" id="ARBA00001971"/>
    </source>
</evidence>
<protein>
    <submittedName>
        <fullName evidence="16">Cytochrome P450 2L1</fullName>
    </submittedName>
</protein>
<evidence type="ECO:0000256" key="6">
    <source>
        <dbReference type="ARBA" id="ARBA00022617"/>
    </source>
</evidence>
<dbReference type="PANTHER" id="PTHR24300">
    <property type="entry name" value="CYTOCHROME P450 508A4-RELATED"/>
    <property type="match status" value="1"/>
</dbReference>
<keyword evidence="15" id="KW-0812">Transmembrane</keyword>
<evidence type="ECO:0000256" key="7">
    <source>
        <dbReference type="ARBA" id="ARBA00022723"/>
    </source>
</evidence>
<dbReference type="AlphaFoldDB" id="A0A226F3T0"/>
<organism evidence="16 17">
    <name type="scientific">Folsomia candida</name>
    <name type="common">Springtail</name>
    <dbReference type="NCBI Taxonomy" id="158441"/>
    <lineage>
        <taxon>Eukaryota</taxon>
        <taxon>Metazoa</taxon>
        <taxon>Ecdysozoa</taxon>
        <taxon>Arthropoda</taxon>
        <taxon>Hexapoda</taxon>
        <taxon>Collembola</taxon>
        <taxon>Entomobryomorpha</taxon>
        <taxon>Isotomoidea</taxon>
        <taxon>Isotomidae</taxon>
        <taxon>Proisotominae</taxon>
        <taxon>Folsomia</taxon>
    </lineage>
</organism>
<dbReference type="STRING" id="158441.A0A226F3T0"/>
<dbReference type="OMA" id="PACEHTI"/>
<evidence type="ECO:0000256" key="13">
    <source>
        <dbReference type="ARBA" id="ARBA00023136"/>
    </source>
</evidence>
<dbReference type="GO" id="GO:0016712">
    <property type="term" value="F:oxidoreductase activity, acting on paired donors, with incorporation or reduction of molecular oxygen, reduced flavin or flavoprotein as one donor, and incorporation of one atom of oxygen"/>
    <property type="evidence" value="ECO:0007669"/>
    <property type="project" value="TreeGrafter"/>
</dbReference>
<keyword evidence="9" id="KW-0492">Microsome</keyword>
<evidence type="ECO:0000313" key="17">
    <source>
        <dbReference type="Proteomes" id="UP000198287"/>
    </source>
</evidence>
<dbReference type="PRINTS" id="PR00385">
    <property type="entry name" value="P450"/>
</dbReference>